<protein>
    <submittedName>
        <fullName evidence="3">Autotransporter</fullName>
    </submittedName>
</protein>
<comment type="caution">
    <text evidence="3">The sequence shown here is derived from an EMBL/GenBank/DDBJ whole genome shotgun (WGS) entry which is preliminary data.</text>
</comment>
<dbReference type="PATRIC" id="fig|1615673.3.peg.359"/>
<evidence type="ECO:0000313" key="3">
    <source>
        <dbReference type="EMBL" id="KRP69509.1"/>
    </source>
</evidence>
<sequence>MKQNPFKQKLLAVVVGAISSQAMAVEVDLGQGKTSWKGEAFNESLIFTGRLTEATNQTPTPDSGTTMLMGVSVSSTSIQGSLINRADIVMTSDGRYIRAFAVDPFGFAIDGSTPSTITGDVIQAGNITMNNGGYEGFEIGNAVIGGSVINSGTIKSTPVVSDVSAVNGTFGGEGMFLHNSQVAGDVANTGVIEMAGDEVVGLAVDGPRAYPINIGGKIINSGTITATGQRAWGIEVETTTSALRIENSGLISVNGSDSAGLIFYAGTVDSILNTGTLQAQGTNGKAIDLLGATFTQNPPIGSRGIINRGTIIADGTAISVDAAEQTSTFEINQQAGEIRSNSGIAIDAANRASLNWTGGKIVGDVLNVSAVNIAGQADFSGSRIIAPVSINSGSLNLAAPGTVLTGDLNIASGAGIDMRLANSVVPTTPYLTVNGAANFAQASKVTLSANPGDFTPVPSGTEYTLLQASSVQNNGLSVASTSSLLDVLSYSADAQTVKAVVGLKSNQQVQEELTGAGATEPVVTVVNEAKNDVLGQLATDDPVFQALANAGTAQQLAQVGEQLKPDVNRGALDVALSGQTVINGAILNRLSGQRDNREAVGAWLQGLSSNMDQDGRGGDNGYSANSSGMAVGVDGRLNDSTTVGVAYSYLNSNIHSDLGNKTDVQGHALSLYGNWSLQNWFVDGSLSYGHNDNDSKRRVAGTTAKGSYDSNVLSASVLGGYSFKLSDAAVIEPRVAARYSNVHMDSFTEKGSSAALSTGSQRYEVGELGAGVRLAGNFPLATGSLQPEATLMAYHDLMGDRVAQTSSFVLGGSAFTVTGASVARDSYEASLGLNYQVSALTVGASYTRQARSGFDADGVMVKARYAF</sequence>
<dbReference type="Pfam" id="PF03797">
    <property type="entry name" value="Autotransporter"/>
    <property type="match status" value="1"/>
</dbReference>
<feature type="signal peptide" evidence="1">
    <location>
        <begin position="1"/>
        <end position="24"/>
    </location>
</feature>
<organism evidence="3 4">
    <name type="scientific">Pseudomonas paralactis</name>
    <dbReference type="NCBI Taxonomy" id="1615673"/>
    <lineage>
        <taxon>Bacteria</taxon>
        <taxon>Pseudomonadati</taxon>
        <taxon>Pseudomonadota</taxon>
        <taxon>Gammaproteobacteria</taxon>
        <taxon>Pseudomonadales</taxon>
        <taxon>Pseudomonadaceae</taxon>
        <taxon>Pseudomonas</taxon>
    </lineage>
</organism>
<dbReference type="Gene3D" id="2.40.128.130">
    <property type="entry name" value="Autotransporter beta-domain"/>
    <property type="match status" value="1"/>
</dbReference>
<reference evidence="3 4" key="1">
    <citation type="submission" date="2015-02" db="EMBL/GenBank/DDBJ databases">
        <title>Two Pseudomonas sp. nov., isolated from raw milk.</title>
        <authorList>
            <person name="Wenning M."/>
            <person name="von Neubeck M."/>
            <person name="Huptas C."/>
            <person name="Scherer S."/>
        </authorList>
    </citation>
    <scope>NUCLEOTIDE SEQUENCE [LARGE SCALE GENOMIC DNA]</scope>
    <source>
        <strain evidence="3 4">DSM 29164</strain>
    </source>
</reference>
<dbReference type="AlphaFoldDB" id="A0A0R3A885"/>
<gene>
    <name evidence="3" type="ORF">TX23_23760</name>
</gene>
<dbReference type="InterPro" id="IPR036709">
    <property type="entry name" value="Autotransporte_beta_dom_sf"/>
</dbReference>
<dbReference type="EMBL" id="JYLN01000011">
    <property type="protein sequence ID" value="KRP69509.1"/>
    <property type="molecule type" value="Genomic_DNA"/>
</dbReference>
<dbReference type="RefSeq" id="WP_057704290.1">
    <property type="nucleotide sequence ID" value="NZ_JYLN01000011.1"/>
</dbReference>
<dbReference type="InterPro" id="IPR005546">
    <property type="entry name" value="Autotransporte_beta"/>
</dbReference>
<dbReference type="OrthoDB" id="6998372at2"/>
<dbReference type="PROSITE" id="PS51208">
    <property type="entry name" value="AUTOTRANSPORTER"/>
    <property type="match status" value="1"/>
</dbReference>
<dbReference type="SUPFAM" id="SSF103515">
    <property type="entry name" value="Autotransporter"/>
    <property type="match status" value="1"/>
</dbReference>
<feature type="domain" description="Autotransporter" evidence="2">
    <location>
        <begin position="595"/>
        <end position="867"/>
    </location>
</feature>
<evidence type="ECO:0000259" key="2">
    <source>
        <dbReference type="PROSITE" id="PS51208"/>
    </source>
</evidence>
<dbReference type="GO" id="GO:0019867">
    <property type="term" value="C:outer membrane"/>
    <property type="evidence" value="ECO:0007669"/>
    <property type="project" value="InterPro"/>
</dbReference>
<feature type="chain" id="PRO_5006431301" evidence="1">
    <location>
        <begin position="25"/>
        <end position="867"/>
    </location>
</feature>
<evidence type="ECO:0000313" key="4">
    <source>
        <dbReference type="Proteomes" id="UP000050852"/>
    </source>
</evidence>
<proteinExistence type="predicted"/>
<evidence type="ECO:0000256" key="1">
    <source>
        <dbReference type="SAM" id="SignalP"/>
    </source>
</evidence>
<dbReference type="Proteomes" id="UP000050852">
    <property type="component" value="Unassembled WGS sequence"/>
</dbReference>
<keyword evidence="1" id="KW-0732">Signal</keyword>
<dbReference type="NCBIfam" id="TIGR01414">
    <property type="entry name" value="autotrans_barl"/>
    <property type="match status" value="1"/>
</dbReference>
<dbReference type="InterPro" id="IPR006315">
    <property type="entry name" value="OM_autotransptr_brl_dom"/>
</dbReference>
<name>A0A0R3A885_9PSED</name>
<accession>A0A0R3A885</accession>
<dbReference type="SMART" id="SM00869">
    <property type="entry name" value="Autotransporter"/>
    <property type="match status" value="1"/>
</dbReference>